<dbReference type="AlphaFoldDB" id="I3Y9U3"/>
<evidence type="ECO:0000259" key="1">
    <source>
        <dbReference type="Pfam" id="PF00117"/>
    </source>
</evidence>
<dbReference type="FunFam" id="3.40.50.880:FF:000033">
    <property type="entry name" value="Glutamine amidotransferase class-I"/>
    <property type="match status" value="1"/>
</dbReference>
<evidence type="ECO:0000313" key="2">
    <source>
        <dbReference type="EMBL" id="AFL73761.1"/>
    </source>
</evidence>
<gene>
    <name evidence="2" type="ordered locus">Thivi_1789</name>
</gene>
<evidence type="ECO:0000313" key="3">
    <source>
        <dbReference type="Proteomes" id="UP000006062"/>
    </source>
</evidence>
<dbReference type="OrthoDB" id="9813383at2"/>
<dbReference type="InterPro" id="IPR017926">
    <property type="entry name" value="GATASE"/>
</dbReference>
<dbReference type="PROSITE" id="PS51273">
    <property type="entry name" value="GATASE_TYPE_1"/>
    <property type="match status" value="1"/>
</dbReference>
<dbReference type="InterPro" id="IPR044992">
    <property type="entry name" value="ChyE-like"/>
</dbReference>
<feature type="domain" description="Glutamine amidotransferase" evidence="1">
    <location>
        <begin position="43"/>
        <end position="186"/>
    </location>
</feature>
<reference evidence="2 3" key="1">
    <citation type="submission" date="2012-06" db="EMBL/GenBank/DDBJ databases">
        <title>Complete sequence of Thiocystis violascens DSM 198.</title>
        <authorList>
            <consortium name="US DOE Joint Genome Institute"/>
            <person name="Lucas S."/>
            <person name="Han J."/>
            <person name="Lapidus A."/>
            <person name="Cheng J.-F."/>
            <person name="Goodwin L."/>
            <person name="Pitluck S."/>
            <person name="Peters L."/>
            <person name="Ovchinnikova G."/>
            <person name="Teshima H."/>
            <person name="Detter J.C."/>
            <person name="Han C."/>
            <person name="Tapia R."/>
            <person name="Land M."/>
            <person name="Hauser L."/>
            <person name="Kyrpides N."/>
            <person name="Ivanova N."/>
            <person name="Pagani I."/>
            <person name="Vogl K."/>
            <person name="Liu Z."/>
            <person name="Frigaard N.-U."/>
            <person name="Bryant D."/>
            <person name="Woyke T."/>
        </authorList>
    </citation>
    <scope>NUCLEOTIDE SEQUENCE [LARGE SCALE GENOMIC DNA]</scope>
    <source>
        <strain evidence="3">ATCC 17096 / DSM 198 / 6111</strain>
    </source>
</reference>
<dbReference type="PANTHER" id="PTHR42695:SF5">
    <property type="entry name" value="GLUTAMINE AMIDOTRANSFERASE YLR126C-RELATED"/>
    <property type="match status" value="1"/>
</dbReference>
<protein>
    <submittedName>
        <fullName evidence="2">GMP synthase family protein</fullName>
    </submittedName>
</protein>
<proteinExistence type="predicted"/>
<dbReference type="STRING" id="765911.Thivi_1789"/>
<dbReference type="InterPro" id="IPR029062">
    <property type="entry name" value="Class_I_gatase-like"/>
</dbReference>
<sequence length="236" mass="25361">MRIHALTHVPFEGPAGIADWANARGHALTLTPVYSGGALPDPAGFDWLVVMGGPMGVQDDIEYPWMVPEKRLIGEAIAAGKTVIGVCLGAQLIAAALGARVYRNPEKEIGWFPIEFTDAGQSSPIVGFLPPRIQVFHWHGDTFDLPPGAVHLARSDVCEQQVFLYDGRVLGLQCHLESTPRSVADIVANCADELLPAAYVQNAERLLAADADDYALIHGALFGILDRLVATGRSMD</sequence>
<keyword evidence="3" id="KW-1185">Reference proteome</keyword>
<dbReference type="SUPFAM" id="SSF52317">
    <property type="entry name" value="Class I glutamine amidotransferase-like"/>
    <property type="match status" value="1"/>
</dbReference>
<dbReference type="Gene3D" id="3.40.50.880">
    <property type="match status" value="1"/>
</dbReference>
<dbReference type="eggNOG" id="COG0518">
    <property type="taxonomic scope" value="Bacteria"/>
</dbReference>
<accession>I3Y9U3</accession>
<organism evidence="2 3">
    <name type="scientific">Thiocystis violascens (strain ATCC 17096 / DSM 198 / 6111)</name>
    <name type="common">Chromatium violascens</name>
    <dbReference type="NCBI Taxonomy" id="765911"/>
    <lineage>
        <taxon>Bacteria</taxon>
        <taxon>Pseudomonadati</taxon>
        <taxon>Pseudomonadota</taxon>
        <taxon>Gammaproteobacteria</taxon>
        <taxon>Chromatiales</taxon>
        <taxon>Chromatiaceae</taxon>
        <taxon>Thiocystis</taxon>
    </lineage>
</organism>
<dbReference type="Pfam" id="PF00117">
    <property type="entry name" value="GATase"/>
    <property type="match status" value="1"/>
</dbReference>
<dbReference type="HOGENOM" id="CLU_054974_3_3_6"/>
<dbReference type="PANTHER" id="PTHR42695">
    <property type="entry name" value="GLUTAMINE AMIDOTRANSFERASE YLR126C-RELATED"/>
    <property type="match status" value="1"/>
</dbReference>
<dbReference type="GO" id="GO:0005829">
    <property type="term" value="C:cytosol"/>
    <property type="evidence" value="ECO:0007669"/>
    <property type="project" value="TreeGrafter"/>
</dbReference>
<dbReference type="EMBL" id="CP003154">
    <property type="protein sequence ID" value="AFL73761.1"/>
    <property type="molecule type" value="Genomic_DNA"/>
</dbReference>
<dbReference type="Proteomes" id="UP000006062">
    <property type="component" value="Chromosome"/>
</dbReference>
<dbReference type="RefSeq" id="WP_014778221.1">
    <property type="nucleotide sequence ID" value="NC_018012.1"/>
</dbReference>
<dbReference type="CDD" id="cd01741">
    <property type="entry name" value="GATase1_1"/>
    <property type="match status" value="1"/>
</dbReference>
<dbReference type="KEGG" id="tvi:Thivi_1789"/>
<name>I3Y9U3_THIV6</name>